<dbReference type="HOGENOM" id="CLU_764441_0_0_4"/>
<dbReference type="AlphaFoldDB" id="Q0KAC8"/>
<evidence type="ECO:0000313" key="3">
    <source>
        <dbReference type="Proteomes" id="UP000008210"/>
    </source>
</evidence>
<dbReference type="STRING" id="381666.H16_A1942"/>
<accession>Q0KAC8</accession>
<reference evidence="2 3" key="1">
    <citation type="journal article" date="2006" name="Nat. Biotechnol.">
        <title>Genome sequence of the bioplastic-producing 'Knallgas' bacterium Ralstonia eutropha H16.</title>
        <authorList>
            <person name="Pohlmann A."/>
            <person name="Fricke W.F."/>
            <person name="Reinecke F."/>
            <person name="Kusian B."/>
            <person name="Liesegang H."/>
            <person name="Cramm R."/>
            <person name="Eitinger T."/>
            <person name="Ewering C."/>
            <person name="Potter M."/>
            <person name="Schwartz E."/>
            <person name="Strittmatter A."/>
            <person name="Voss I."/>
            <person name="Gottschalk G."/>
            <person name="Steinbuechel A."/>
            <person name="Friedrich B."/>
            <person name="Bowien B."/>
        </authorList>
    </citation>
    <scope>NUCLEOTIDE SEQUENCE [LARGE SCALE GENOMIC DNA]</scope>
    <source>
        <strain evidence="3">ATCC 17699 / DSM 428 / KCTC 22496 / NCIMB 10442 / H16 / Stanier 337</strain>
    </source>
</reference>
<dbReference type="EMBL" id="AM260479">
    <property type="protein sequence ID" value="CAJ93043.1"/>
    <property type="molecule type" value="Genomic_DNA"/>
</dbReference>
<dbReference type="Proteomes" id="UP000008210">
    <property type="component" value="Chromosome 1"/>
</dbReference>
<name>Q0KAC8_CUPNH</name>
<dbReference type="RefSeq" id="WP_011615413.1">
    <property type="nucleotide sequence ID" value="NC_008313.1"/>
</dbReference>
<gene>
    <name evidence="2" type="ordered locus">H16_A1942</name>
</gene>
<feature type="compositionally biased region" description="Low complexity" evidence="1">
    <location>
        <begin position="253"/>
        <end position="264"/>
    </location>
</feature>
<keyword evidence="3" id="KW-1185">Reference proteome</keyword>
<feature type="compositionally biased region" description="Low complexity" evidence="1">
    <location>
        <begin position="275"/>
        <end position="298"/>
    </location>
</feature>
<feature type="compositionally biased region" description="Basic residues" evidence="1">
    <location>
        <begin position="210"/>
        <end position="223"/>
    </location>
</feature>
<protein>
    <submittedName>
        <fullName evidence="2">Uncharacterized protein</fullName>
    </submittedName>
</protein>
<feature type="region of interest" description="Disordered" evidence="1">
    <location>
        <begin position="1"/>
        <end position="49"/>
    </location>
</feature>
<dbReference type="eggNOG" id="ENOG5031H3A">
    <property type="taxonomic scope" value="Bacteria"/>
</dbReference>
<dbReference type="OrthoDB" id="9036133at2"/>
<dbReference type="KEGG" id="reh:H16_A1942"/>
<evidence type="ECO:0000256" key="1">
    <source>
        <dbReference type="SAM" id="MobiDB-lite"/>
    </source>
</evidence>
<feature type="compositionally biased region" description="Acidic residues" evidence="1">
    <location>
        <begin position="33"/>
        <end position="49"/>
    </location>
</feature>
<evidence type="ECO:0000313" key="2">
    <source>
        <dbReference type="EMBL" id="CAJ93043.1"/>
    </source>
</evidence>
<feature type="region of interest" description="Disordered" evidence="1">
    <location>
        <begin position="190"/>
        <end position="326"/>
    </location>
</feature>
<organism evidence="2 3">
    <name type="scientific">Cupriavidus necator (strain ATCC 17699 / DSM 428 / KCTC 22496 / NCIMB 10442 / H16 / Stanier 337)</name>
    <name type="common">Ralstonia eutropha</name>
    <dbReference type="NCBI Taxonomy" id="381666"/>
    <lineage>
        <taxon>Bacteria</taxon>
        <taxon>Pseudomonadati</taxon>
        <taxon>Pseudomonadota</taxon>
        <taxon>Betaproteobacteria</taxon>
        <taxon>Burkholderiales</taxon>
        <taxon>Burkholderiaceae</taxon>
        <taxon>Cupriavidus</taxon>
    </lineage>
</organism>
<feature type="compositionally biased region" description="Acidic residues" evidence="1">
    <location>
        <begin position="7"/>
        <end position="17"/>
    </location>
</feature>
<proteinExistence type="predicted"/>
<feature type="compositionally biased region" description="Basic residues" evidence="1">
    <location>
        <begin position="265"/>
        <end position="274"/>
    </location>
</feature>
<sequence>MDRFEADVMDELMDEAAEGPTRGSAMDLMHDDGYDESDEGNDSYDEWDEGEDNFVGRVLAGGATQYDEGEDEGDTYEDVDGIDSVDEYEAAYDELDGMEDAVADAMEAGDADEFFRRLRRMASGAVNVARRVGQGIGQAARVVGPIASMIPLPQAQLIGRIANVAGRMLADGADEYETFDELVDDSTRCDRRRRAGAGRHGAPPRPPLGRARRARRASRRGARRGPGGANGHPHQRRPRGTRGCTRGARHATHSAGAPAAAARRCAYRHPHRASRGTATPGGAPAVAAAGACGAPGHAARPRRAGRRAHDSAVSAPCRGNRPARPVPQLWRPWRRLPTLRRPSHACAWAGDHHRPWRMNRRQ</sequence>